<evidence type="ECO:0000313" key="10">
    <source>
        <dbReference type="Proteomes" id="UP000243819"/>
    </source>
</evidence>
<dbReference type="EMBL" id="FOIF01000002">
    <property type="protein sequence ID" value="SES65942.1"/>
    <property type="molecule type" value="Genomic_DNA"/>
</dbReference>
<gene>
    <name evidence="9" type="ORF">SAMN03080614_100263</name>
</gene>
<dbReference type="STRING" id="1120990.SAMN03080614_100263"/>
<dbReference type="InterPro" id="IPR037518">
    <property type="entry name" value="MPN"/>
</dbReference>
<dbReference type="InterPro" id="IPR010994">
    <property type="entry name" value="RuvA_2-like"/>
</dbReference>
<evidence type="ECO:0000313" key="9">
    <source>
        <dbReference type="EMBL" id="SES65942.1"/>
    </source>
</evidence>
<dbReference type="OrthoDB" id="9804482at2"/>
<dbReference type="CDD" id="cd08071">
    <property type="entry name" value="MPN_DUF2466"/>
    <property type="match status" value="1"/>
</dbReference>
<evidence type="ECO:0000256" key="7">
    <source>
        <dbReference type="RuleBase" id="RU003797"/>
    </source>
</evidence>
<evidence type="ECO:0000259" key="8">
    <source>
        <dbReference type="PROSITE" id="PS50249"/>
    </source>
</evidence>
<protein>
    <submittedName>
        <fullName evidence="9">DNA repair protein RadC</fullName>
    </submittedName>
</protein>
<dbReference type="PROSITE" id="PS01302">
    <property type="entry name" value="UPF0758"/>
    <property type="match status" value="1"/>
</dbReference>
<comment type="similarity">
    <text evidence="1 7">Belongs to the UPF0758 family.</text>
</comment>
<keyword evidence="4" id="KW-0378">Hydrolase</keyword>
<dbReference type="GO" id="GO:0006508">
    <property type="term" value="P:proteolysis"/>
    <property type="evidence" value="ECO:0007669"/>
    <property type="project" value="UniProtKB-KW"/>
</dbReference>
<dbReference type="NCBIfam" id="TIGR00608">
    <property type="entry name" value="radc"/>
    <property type="match status" value="1"/>
</dbReference>
<keyword evidence="6" id="KW-0482">Metalloprotease</keyword>
<dbReference type="Proteomes" id="UP000243819">
    <property type="component" value="Unassembled WGS sequence"/>
</dbReference>
<dbReference type="InterPro" id="IPR046778">
    <property type="entry name" value="UPF0758_N"/>
</dbReference>
<proteinExistence type="inferred from homology"/>
<feature type="domain" description="MPN" evidence="8">
    <location>
        <begin position="102"/>
        <end position="224"/>
    </location>
</feature>
<evidence type="ECO:0000256" key="2">
    <source>
        <dbReference type="ARBA" id="ARBA00022670"/>
    </source>
</evidence>
<dbReference type="InterPro" id="IPR001405">
    <property type="entry name" value="UPF0758"/>
</dbReference>
<dbReference type="PANTHER" id="PTHR30471">
    <property type="entry name" value="DNA REPAIR PROTEIN RADC"/>
    <property type="match status" value="1"/>
</dbReference>
<dbReference type="GO" id="GO:0008237">
    <property type="term" value="F:metallopeptidase activity"/>
    <property type="evidence" value="ECO:0007669"/>
    <property type="project" value="UniProtKB-KW"/>
</dbReference>
<accession>A0A1H9YBX4</accession>
<dbReference type="PANTHER" id="PTHR30471:SF3">
    <property type="entry name" value="UPF0758 PROTEIN YEES-RELATED"/>
    <property type="match status" value="1"/>
</dbReference>
<keyword evidence="3" id="KW-0479">Metal-binding</keyword>
<sequence>MKKFRDLPITEKPREKLVRFGTENLSDSELLAILLRTGTKDKTVLQLAQDIIREYGLKGLAQMDIADIRKIPGIGLAKATEIKAVFEIAARIQGKSISSKKQISCPKDIVEIMINKLQYLKQEHFYIVLLNTKNVIISYEEVSKGGLNIASIYPREVFNKAIKNSAARIILVHNHPSGDPTPSLEDINLTKRLIDAGKLMGIKVLDHIIVGQEDYISLKEEGYFDD</sequence>
<reference evidence="10" key="1">
    <citation type="submission" date="2016-10" db="EMBL/GenBank/DDBJ databases">
        <authorList>
            <person name="Varghese N."/>
            <person name="Submissions S."/>
        </authorList>
    </citation>
    <scope>NUCLEOTIDE SEQUENCE [LARGE SCALE GENOMIC DNA]</scope>
    <source>
        <strain evidence="10">DSM 13577</strain>
    </source>
</reference>
<keyword evidence="10" id="KW-1185">Reference proteome</keyword>
<dbReference type="NCBIfam" id="NF000642">
    <property type="entry name" value="PRK00024.1"/>
    <property type="match status" value="1"/>
</dbReference>
<evidence type="ECO:0000256" key="3">
    <source>
        <dbReference type="ARBA" id="ARBA00022723"/>
    </source>
</evidence>
<dbReference type="Pfam" id="PF20582">
    <property type="entry name" value="UPF0758_N"/>
    <property type="match status" value="1"/>
</dbReference>
<dbReference type="RefSeq" id="WP_091348126.1">
    <property type="nucleotide sequence ID" value="NZ_FOIF01000002.1"/>
</dbReference>
<name>A0A1H9YBX4_9FIRM</name>
<dbReference type="PROSITE" id="PS50249">
    <property type="entry name" value="MPN"/>
    <property type="match status" value="1"/>
</dbReference>
<dbReference type="SUPFAM" id="SSF102712">
    <property type="entry name" value="JAB1/MPN domain"/>
    <property type="match status" value="1"/>
</dbReference>
<evidence type="ECO:0000256" key="5">
    <source>
        <dbReference type="ARBA" id="ARBA00022833"/>
    </source>
</evidence>
<dbReference type="InterPro" id="IPR020891">
    <property type="entry name" value="UPF0758_CS"/>
</dbReference>
<evidence type="ECO:0000256" key="1">
    <source>
        <dbReference type="ARBA" id="ARBA00010243"/>
    </source>
</evidence>
<keyword evidence="5" id="KW-0862">Zinc</keyword>
<dbReference type="SUPFAM" id="SSF47781">
    <property type="entry name" value="RuvA domain 2-like"/>
    <property type="match status" value="1"/>
</dbReference>
<dbReference type="Gene3D" id="3.40.140.10">
    <property type="entry name" value="Cytidine Deaminase, domain 2"/>
    <property type="match status" value="1"/>
</dbReference>
<organism evidence="9 10">
    <name type="scientific">Anaerobranca gottschalkii DSM 13577</name>
    <dbReference type="NCBI Taxonomy" id="1120990"/>
    <lineage>
        <taxon>Bacteria</taxon>
        <taxon>Bacillati</taxon>
        <taxon>Bacillota</taxon>
        <taxon>Clostridia</taxon>
        <taxon>Eubacteriales</taxon>
        <taxon>Proteinivoracaceae</taxon>
        <taxon>Anaerobranca</taxon>
    </lineage>
</organism>
<dbReference type="Pfam" id="PF04002">
    <property type="entry name" value="RadC"/>
    <property type="match status" value="1"/>
</dbReference>
<dbReference type="InterPro" id="IPR025657">
    <property type="entry name" value="RadC_JAB"/>
</dbReference>
<keyword evidence="2" id="KW-0645">Protease</keyword>
<evidence type="ECO:0000256" key="4">
    <source>
        <dbReference type="ARBA" id="ARBA00022801"/>
    </source>
</evidence>
<evidence type="ECO:0000256" key="6">
    <source>
        <dbReference type="ARBA" id="ARBA00023049"/>
    </source>
</evidence>
<dbReference type="GO" id="GO:0046872">
    <property type="term" value="F:metal ion binding"/>
    <property type="evidence" value="ECO:0007669"/>
    <property type="project" value="UniProtKB-KW"/>
</dbReference>
<dbReference type="AlphaFoldDB" id="A0A1H9YBX4"/>